<dbReference type="eggNOG" id="KOG3538">
    <property type="taxonomic scope" value="Eukaryota"/>
</dbReference>
<dbReference type="Pfam" id="PF01421">
    <property type="entry name" value="Reprolysin"/>
    <property type="match status" value="1"/>
</dbReference>
<keyword evidence="10" id="KW-0482">Metalloprotease</keyword>
<dbReference type="InterPro" id="IPR001590">
    <property type="entry name" value="Peptidase_M12B"/>
</dbReference>
<evidence type="ECO:0000256" key="7">
    <source>
        <dbReference type="ARBA" id="ARBA00022737"/>
    </source>
</evidence>
<feature type="disulfide bond" evidence="15">
    <location>
        <begin position="366"/>
        <end position="419"/>
    </location>
</feature>
<evidence type="ECO:0000256" key="11">
    <source>
        <dbReference type="ARBA" id="ARBA00023157"/>
    </source>
</evidence>
<evidence type="ECO:0000256" key="12">
    <source>
        <dbReference type="ARBA" id="ARBA00023180"/>
    </source>
</evidence>
<keyword evidence="3" id="KW-0272">Extracellular matrix</keyword>
<feature type="signal peptide" evidence="18">
    <location>
        <begin position="1"/>
        <end position="20"/>
    </location>
</feature>
<dbReference type="InterPro" id="IPR013273">
    <property type="entry name" value="ADAMTS/ADAMTS-like"/>
</dbReference>
<evidence type="ECO:0000256" key="16">
    <source>
        <dbReference type="PROSITE-ProRule" id="PRU00276"/>
    </source>
</evidence>
<feature type="domain" description="Peptidase M12B" evidence="19">
    <location>
        <begin position="291"/>
        <end position="490"/>
    </location>
</feature>
<reference evidence="21" key="1">
    <citation type="journal article" date="2008" name="Nature">
        <title>The amphioxus genome and the evolution of the chordate karyotype.</title>
        <authorList>
            <consortium name="US DOE Joint Genome Institute (JGI-PGF)"/>
            <person name="Putnam N.H."/>
            <person name="Butts T."/>
            <person name="Ferrier D.E.K."/>
            <person name="Furlong R.F."/>
            <person name="Hellsten U."/>
            <person name="Kawashima T."/>
            <person name="Robinson-Rechavi M."/>
            <person name="Shoguchi E."/>
            <person name="Terry A."/>
            <person name="Yu J.-K."/>
            <person name="Benito-Gutierrez E.L."/>
            <person name="Dubchak I."/>
            <person name="Garcia-Fernandez J."/>
            <person name="Gibson-Brown J.J."/>
            <person name="Grigoriev I.V."/>
            <person name="Horton A.C."/>
            <person name="de Jong P.J."/>
            <person name="Jurka J."/>
            <person name="Kapitonov V.V."/>
            <person name="Kohara Y."/>
            <person name="Kuroki Y."/>
            <person name="Lindquist E."/>
            <person name="Lucas S."/>
            <person name="Osoegawa K."/>
            <person name="Pennacchio L.A."/>
            <person name="Salamov A.A."/>
            <person name="Satou Y."/>
            <person name="Sauka-Spengler T."/>
            <person name="Schmutz J."/>
            <person name="Shin-I T."/>
            <person name="Toyoda A."/>
            <person name="Bronner-Fraser M."/>
            <person name="Fujiyama A."/>
            <person name="Holland L.Z."/>
            <person name="Holland P.W.H."/>
            <person name="Satoh N."/>
            <person name="Rokhsar D.S."/>
        </authorList>
    </citation>
    <scope>NUCLEOTIDE SEQUENCE [LARGE SCALE GENOMIC DNA]</scope>
    <source>
        <strain evidence="21">S238N-H82</strain>
        <tissue evidence="21">Testes</tissue>
    </source>
</reference>
<keyword evidence="9 14" id="KW-0862">Zinc</keyword>
<dbReference type="PROSITE" id="PS50092">
    <property type="entry name" value="TSP1"/>
    <property type="match status" value="14"/>
</dbReference>
<feature type="binding site" evidence="14 16">
    <location>
        <position position="445"/>
    </location>
    <ligand>
        <name>Zn(2+)</name>
        <dbReference type="ChEBI" id="CHEBI:29105"/>
        <note>catalytic</note>
    </ligand>
</feature>
<dbReference type="MEROPS" id="M12.188"/>
<dbReference type="GO" id="GO:0008270">
    <property type="term" value="F:zinc ion binding"/>
    <property type="evidence" value="ECO:0007669"/>
    <property type="project" value="InterPro"/>
</dbReference>
<dbReference type="InterPro" id="IPR010294">
    <property type="entry name" value="ADAMTS_spacer1"/>
</dbReference>
<dbReference type="Pfam" id="PF01562">
    <property type="entry name" value="Pep_M12B_propep"/>
    <property type="match status" value="1"/>
</dbReference>
<evidence type="ECO:0000256" key="1">
    <source>
        <dbReference type="ARBA" id="ARBA00004498"/>
    </source>
</evidence>
<feature type="disulfide bond" evidence="15">
    <location>
        <begin position="595"/>
        <end position="706"/>
    </location>
</feature>
<dbReference type="GO" id="GO:0004222">
    <property type="term" value="F:metalloendopeptidase activity"/>
    <property type="evidence" value="ECO:0007669"/>
    <property type="project" value="InterPro"/>
</dbReference>
<dbReference type="GO" id="GO:0006508">
    <property type="term" value="P:proteolysis"/>
    <property type="evidence" value="ECO:0007669"/>
    <property type="project" value="UniProtKB-KW"/>
</dbReference>
<feature type="chain" id="PRO_5002935393" description="Peptidase M12B domain-containing protein" evidence="18">
    <location>
        <begin position="21"/>
        <end position="2289"/>
    </location>
</feature>
<name>C3YAS4_BRAFL</name>
<keyword evidence="8" id="KW-0378">Hydrolase</keyword>
<dbReference type="SUPFAM" id="SSF55486">
    <property type="entry name" value="Metalloproteases ('zincins'), catalytic domain"/>
    <property type="match status" value="1"/>
</dbReference>
<feature type="disulfide bond" evidence="15">
    <location>
        <begin position="738"/>
        <end position="776"/>
    </location>
</feature>
<evidence type="ECO:0000256" key="4">
    <source>
        <dbReference type="ARBA" id="ARBA00022670"/>
    </source>
</evidence>
<keyword evidence="5 14" id="KW-0479">Metal-binding</keyword>
<dbReference type="PANTHER" id="PTHR13723:SF278">
    <property type="entry name" value="ADAM METALLOPEPTIDASE WITH THROMBOSPONDIN TYPE 1 MOTIF A, ISOFORM B"/>
    <property type="match status" value="1"/>
</dbReference>
<dbReference type="SUPFAM" id="SSF82895">
    <property type="entry name" value="TSP-1 type 1 repeat"/>
    <property type="match status" value="12"/>
</dbReference>
<accession>C3YAS4</accession>
<feature type="disulfide bond" evidence="15">
    <location>
        <begin position="413"/>
        <end position="502"/>
    </location>
</feature>
<evidence type="ECO:0000256" key="13">
    <source>
        <dbReference type="PIRSR" id="PIRSR613273-1"/>
    </source>
</evidence>
<evidence type="ECO:0000256" key="8">
    <source>
        <dbReference type="ARBA" id="ARBA00022801"/>
    </source>
</evidence>
<feature type="binding site" evidence="14">
    <location>
        <position position="377"/>
    </location>
    <ligand>
        <name>Ca(2+)</name>
        <dbReference type="ChEBI" id="CHEBI:29108"/>
        <label>1</label>
    </ligand>
</feature>
<dbReference type="InParanoid" id="C3YAS4"/>
<keyword evidence="6 18" id="KW-0732">Signal</keyword>
<dbReference type="InterPro" id="IPR012314">
    <property type="entry name" value="Pept_M12B_GON-ADAMTSs"/>
</dbReference>
<evidence type="ECO:0008006" key="22">
    <source>
        <dbReference type="Google" id="ProtNLM"/>
    </source>
</evidence>
<dbReference type="SMART" id="SM00209">
    <property type="entry name" value="TSP1"/>
    <property type="match status" value="14"/>
</dbReference>
<dbReference type="Gene3D" id="3.40.390.10">
    <property type="entry name" value="Collagenase (Catalytic Domain)"/>
    <property type="match status" value="1"/>
</dbReference>
<evidence type="ECO:0000256" key="14">
    <source>
        <dbReference type="PIRSR" id="PIRSR613273-2"/>
    </source>
</evidence>
<dbReference type="InterPro" id="IPR002870">
    <property type="entry name" value="Peptidase_M12B_N"/>
</dbReference>
<evidence type="ECO:0000256" key="15">
    <source>
        <dbReference type="PIRSR" id="PIRSR613273-3"/>
    </source>
</evidence>
<evidence type="ECO:0000256" key="17">
    <source>
        <dbReference type="SAM" id="MobiDB-lite"/>
    </source>
</evidence>
<dbReference type="InterPro" id="IPR045371">
    <property type="entry name" value="ADAMTS_CR_3"/>
</dbReference>
<dbReference type="CDD" id="cd04273">
    <property type="entry name" value="ZnMc_ADAMTS_like"/>
    <property type="match status" value="1"/>
</dbReference>
<evidence type="ECO:0000259" key="20">
    <source>
        <dbReference type="PROSITE" id="PS51046"/>
    </source>
</evidence>
<dbReference type="PROSITE" id="PS50215">
    <property type="entry name" value="ADAM_MEPRO"/>
    <property type="match status" value="1"/>
</dbReference>
<dbReference type="Pfam" id="PF19236">
    <property type="entry name" value="ADAMTS_CR_3"/>
    <property type="match status" value="1"/>
</dbReference>
<dbReference type="Gene3D" id="2.60.120.830">
    <property type="match status" value="1"/>
</dbReference>
<dbReference type="GO" id="GO:0030198">
    <property type="term" value="P:extracellular matrix organization"/>
    <property type="evidence" value="ECO:0007669"/>
    <property type="project" value="InterPro"/>
</dbReference>
<comment type="subcellular location">
    <subcellularLocation>
        <location evidence="1">Secreted</location>
        <location evidence="1">Extracellular space</location>
        <location evidence="1">Extracellular matrix</location>
    </subcellularLocation>
</comment>
<dbReference type="PROSITE" id="PS51046">
    <property type="entry name" value="GON"/>
    <property type="match status" value="1"/>
</dbReference>
<feature type="binding site" evidence="14 16">
    <location>
        <position position="435"/>
    </location>
    <ligand>
        <name>Zn(2+)</name>
        <dbReference type="ChEBI" id="CHEBI:29105"/>
        <note>catalytic</note>
    </ligand>
</feature>
<keyword evidence="14" id="KW-0106">Calcium</keyword>
<comment type="cofactor">
    <cofactor evidence="14">
        <name>Zn(2+)</name>
        <dbReference type="ChEBI" id="CHEBI:29105"/>
    </cofactor>
    <text evidence="14">Binds 1 zinc ion per subunit.</text>
</comment>
<feature type="disulfide bond" evidence="15">
    <location>
        <begin position="574"/>
        <end position="616"/>
    </location>
</feature>
<feature type="binding site" evidence="14">
    <location>
        <position position="294"/>
    </location>
    <ligand>
        <name>Ca(2+)</name>
        <dbReference type="ChEBI" id="CHEBI:29108"/>
        <label>2</label>
    </ligand>
</feature>
<feature type="binding site" evidence="14">
    <location>
        <position position="294"/>
    </location>
    <ligand>
        <name>Ca(2+)</name>
        <dbReference type="ChEBI" id="CHEBI:29108"/>
        <label>1</label>
    </ligand>
</feature>
<dbReference type="InterPro" id="IPR024079">
    <property type="entry name" value="MetalloPept_cat_dom_sf"/>
</dbReference>
<keyword evidence="12" id="KW-0325">Glycoprotein</keyword>
<dbReference type="FunFam" id="3.40.390.10:FF:000001">
    <property type="entry name" value="A disintegrin and metalloproteinase with thrombospondin motifs 1"/>
    <property type="match status" value="1"/>
</dbReference>
<feature type="binding site" evidence="14 16">
    <location>
        <position position="439"/>
    </location>
    <ligand>
        <name>Zn(2+)</name>
        <dbReference type="ChEBI" id="CHEBI:29105"/>
        <note>catalytic</note>
    </ligand>
</feature>
<feature type="disulfide bond" evidence="15">
    <location>
        <begin position="557"/>
        <end position="600"/>
    </location>
</feature>
<feature type="binding site" evidence="14">
    <location>
        <position position="377"/>
    </location>
    <ligand>
        <name>Ca(2+)</name>
        <dbReference type="ChEBI" id="CHEBI:29108"/>
        <label>2</label>
    </ligand>
</feature>
<organism>
    <name type="scientific">Branchiostoma floridae</name>
    <name type="common">Florida lancelet</name>
    <name type="synonym">Amphioxus</name>
    <dbReference type="NCBI Taxonomy" id="7739"/>
    <lineage>
        <taxon>Eukaryota</taxon>
        <taxon>Metazoa</taxon>
        <taxon>Chordata</taxon>
        <taxon>Cephalochordata</taxon>
        <taxon>Leptocardii</taxon>
        <taxon>Amphioxiformes</taxon>
        <taxon>Branchiostomatidae</taxon>
        <taxon>Branchiostoma</taxon>
    </lineage>
</organism>
<feature type="active site" evidence="13 16">
    <location>
        <position position="436"/>
    </location>
</feature>
<feature type="compositionally biased region" description="Basic and acidic residues" evidence="17">
    <location>
        <begin position="1861"/>
        <end position="1874"/>
    </location>
</feature>
<dbReference type="PANTHER" id="PTHR13723">
    <property type="entry name" value="ADAMTS A DISINTEGRIN AND METALLOPROTEASE WITH THROMBOSPONDIN MOTIFS PROTEASE"/>
    <property type="match status" value="1"/>
</dbReference>
<dbReference type="Pfam" id="PF19030">
    <property type="entry name" value="TSP1_ADAMTS"/>
    <property type="match status" value="14"/>
</dbReference>
<evidence type="ECO:0000256" key="3">
    <source>
        <dbReference type="ARBA" id="ARBA00022530"/>
    </source>
</evidence>
<proteinExistence type="predicted"/>
<dbReference type="PRINTS" id="PR01857">
    <property type="entry name" value="ADAMTSFAMILY"/>
</dbReference>
<dbReference type="eggNOG" id="KOG4597">
    <property type="taxonomic scope" value="Eukaryota"/>
</dbReference>
<dbReference type="InterPro" id="IPR036383">
    <property type="entry name" value="TSP1_rpt_sf"/>
</dbReference>
<feature type="region of interest" description="Disordered" evidence="17">
    <location>
        <begin position="1856"/>
        <end position="1881"/>
    </location>
</feature>
<keyword evidence="7" id="KW-0677">Repeat</keyword>
<evidence type="ECO:0000313" key="21">
    <source>
        <dbReference type="EMBL" id="EEN62822.1"/>
    </source>
</evidence>
<dbReference type="FunFam" id="2.20.100.10:FF:000006">
    <property type="entry name" value="A disintegrin and metalloproteinase with thrombospondin motifs 1"/>
    <property type="match status" value="1"/>
</dbReference>
<comment type="caution">
    <text evidence="16">Lacks conserved residue(s) required for the propagation of feature annotation.</text>
</comment>
<dbReference type="Pfam" id="PF00090">
    <property type="entry name" value="TSP_1"/>
    <property type="match status" value="1"/>
</dbReference>
<evidence type="ECO:0000256" key="10">
    <source>
        <dbReference type="ARBA" id="ARBA00023049"/>
    </source>
</evidence>
<dbReference type="InterPro" id="IPR050439">
    <property type="entry name" value="ADAMTS_ADAMTS-like"/>
</dbReference>
<feature type="domain" description="GON" evidence="20">
    <location>
        <begin position="2026"/>
        <end position="2288"/>
    </location>
</feature>
<evidence type="ECO:0000256" key="18">
    <source>
        <dbReference type="SAM" id="SignalP"/>
    </source>
</evidence>
<evidence type="ECO:0000256" key="2">
    <source>
        <dbReference type="ARBA" id="ARBA00022525"/>
    </source>
</evidence>
<keyword evidence="2" id="KW-0964">Secreted</keyword>
<evidence type="ECO:0000256" key="9">
    <source>
        <dbReference type="ARBA" id="ARBA00022833"/>
    </source>
</evidence>
<dbReference type="Pfam" id="PF08685">
    <property type="entry name" value="GON"/>
    <property type="match status" value="2"/>
</dbReference>
<dbReference type="EMBL" id="GG666494">
    <property type="protein sequence ID" value="EEN62822.1"/>
    <property type="molecule type" value="Genomic_DNA"/>
</dbReference>
<feature type="binding site" evidence="14">
    <location>
        <position position="384"/>
    </location>
    <ligand>
        <name>Ca(2+)</name>
        <dbReference type="ChEBI" id="CHEBI:29108"/>
        <label>1</label>
    </ligand>
</feature>
<keyword evidence="4" id="KW-0645">Protease</keyword>
<feature type="disulfide bond" evidence="15">
    <location>
        <begin position="395"/>
        <end position="401"/>
    </location>
</feature>
<protein>
    <recommendedName>
        <fullName evidence="22">Peptidase M12B domain-containing protein</fullName>
    </recommendedName>
</protein>
<sequence>MWSLFVALVLCCELLKPALGLRTQNHDRGRPPYFSLGLPRSLCRAFPLRAAACLWELSPGPLAGLVEDLLRGLSRYEIVVPARVDDNGDPYPHTHHFRKRSADAVSGGWSTSGPDRTAYTLQAFGEKFHLNLTADAGFLAPTFSVYHLGSPEYDPENDTHLQHCYYTGRVNSHPESSVAVSVCSGLEMASKLETCLPPCRPMRVLETCPPPYRPSQCWRPLSPMQTLPIEDCWAMANDDKGNKHNDTKKESDDVHNRRFSSIIDDLNRIHRDVQNHTELHRRRKRFLSYPRHVEVMVVADHKMAKYHGSGLRHYILALMSIVASIYRDPSINNFVNIIVVKLVIINNVQEGPSISANAAATLQNFCVWQQTQNVLDDSHPNHHDTAILITRQDICRSSRKCDTLGLAELGTMCDPFRSCSINEDNGLSAAFTVAHELGHVFNMPHDDNYRCKEEFQSSYAYHVMAPTLSYNTKPWSWSDCSAKAITEFLEWGGGHNSPAAACSRHLCPPDPVYLSLRFHTASDPHPSASTAERKTLRPRLTVGAGWEEYALVCPEQCCSGQASGYSTAEYALVCPEQCCSGQASGYSTAEYVLVCPEQCCSGQASGYSTAEYVLVCPERSVVLCCLSAPPTFLYILFFPMFPPGLLLHGGTGNFANPHAENVQAAVVHERRRDTERVPDAAHALGRRNTLRKQQGQSQGHTLPMFCLQGDCVSTRSKLKAIDGGWGPWSKYGACSRTCGGGVKYARRQCNNPSPQNGGKFCLGRRMKFRSCNTKECPPGSKDFREEQCAKFNGQHFNINGLPPYVRWVPKYAGVLMKDRCKLFCRVATGTAYYRLKNKVIDGTPCGPDTNDICVQGMCRRAGCDRVLNSKARRDKCGVCGGDNSSCKTVAGTFNLIQYGYNDVATIPRGATNIDIRQHGYYGRVDDDNYLACYLESGTCIVTYQVCLMLKKSYNVLSSHPALRRSNGEYILNGNFVVSMFKREIRVAGPAVLEYSGSDNAIERVNGTKRIEEDIVVMVLSVGKLYPPDIRYSYSFPVEKPQFRWDPNGPWGECSKVCQGQKKKKVQCVREDDGHVVSDQRCHHLNKPGTVTSTCNLDCEIMWVIAQTSECSVRCGTGTVSRVIQCVKNPLSSQPIVVDDKYCEDQRPSEVERCSGECLPTHWEFTPWSECTRTCGGGSRFRDASCLDSGGNPVSHDECDASSRVVDQVCNDRACPQWVVNDWTGCSVTCGDGVRHRQAFCHNGVQEVELSDCETDSRPEMKQPCNLGECPTWHYGSWGQCTVTCGRGYRLRAVVCRTPKGEELEDSECDAAARHIDVEDCEFAPCLELVPTTPPPPVWVRTEWRTGSWTECSVTCGQGLRQRYVSCRDIHGNVADDSACAHIPTPSAQETCLPKSCGGGQWRTGEWNRCPVSCGSGTQTRYVACVFPGQENIADEIDCDPSQRPVSEQACNANPCDVQRYYNPTPSISSNRIPTGLTAKWRTGPWGGCSSTCAGGWKRRAVECQDGNGHPSSNCNDRTRPSEMAPCNAGPCPIWNYGQWGQCSVSCGDGEQTRLVHCQLPNGQILSDHGCEVLDKPPDKQPCRNHPCPRAARWNRGPWSTCSVTCGRGLKTREVVCKDSAGVTLPHRHCPKKQPRRQRKCRAGRCPKWRPTAWSTVFPASVTYLDLILPSAAGGKARVTPVFDKGGSILSGRPPHGLQQSAPSQAPTMEAREALIDVWPTQPHTAFLHKCVTTRHCDRQCSVSCGKGAMTREVHCRLGRKGKPVEDARCQGMKKPRLRRSCQVKDCPTLYTWKVGRWQKCMASCGEGIRQRTVTCTDPLANPVDESYCDADARPETSVDCNERSCVVRWTPGDWSEVPPDVTREDVPCRSEVPEPPRPQVNPSAGVQSCLILSRVTKRPHTPVQTSEVCPCAPAQCDKPCGPGFEHRSVTCQEISPTRWSVPQPAYKCSGTKPTTMRSCNLGDCRSFTRWRTGPWSECSVTCGGGLAKRSVQCVSLTGTLKSTRDCSRKPALRPDSQKPCNKGPCLPNSCSEVQKLERARYDGEFYLHVHGKILKVYCRDMETTRPTEYITLASGDGRNYAEIYQKSLFNPNQCPHNGSRNSSCLCHDKGHPDAGYTVYEKVRINLDTMQISVSDMQFSRTVQGKAVPFGNAGDCYSTARCPQPSVSCPQYPPIHTAFSIKDVSCITPSTAIYNLSSGQTHWVSGLGSLNLAVLKADSSTQWHLGAFNIDLSGTGLGVSPDTQWHTQGRFITADINRSQDGSVVQGRCGGYCGTCFPNPVSGLRVRFLR</sequence>
<dbReference type="FunFam" id="2.20.100.10:FF:000005">
    <property type="entry name" value="ADAM metallopeptidase with thrombospondin type 1 motif 9"/>
    <property type="match status" value="9"/>
</dbReference>
<dbReference type="Pfam" id="PF05986">
    <property type="entry name" value="ADAMTS_spacer1"/>
    <property type="match status" value="1"/>
</dbReference>
<dbReference type="Gene3D" id="2.20.100.10">
    <property type="entry name" value="Thrombospondin type-1 (TSP1) repeat"/>
    <property type="match status" value="12"/>
</dbReference>
<feature type="disulfide bond" evidence="15">
    <location>
        <begin position="749"/>
        <end position="761"/>
    </location>
</feature>
<evidence type="ECO:0000259" key="19">
    <source>
        <dbReference type="PROSITE" id="PS50215"/>
    </source>
</evidence>
<dbReference type="InterPro" id="IPR000884">
    <property type="entry name" value="TSP1_rpt"/>
</dbReference>
<feature type="disulfide bond" evidence="15">
    <location>
        <begin position="451"/>
        <end position="480"/>
    </location>
</feature>
<feature type="disulfide bond" evidence="15">
    <location>
        <begin position="734"/>
        <end position="771"/>
    </location>
</feature>
<gene>
    <name evidence="21" type="ORF">BRAFLDRAFT_82452</name>
</gene>
<keyword evidence="11 15" id="KW-1015">Disulfide bond</keyword>
<evidence type="ECO:0000256" key="5">
    <source>
        <dbReference type="ARBA" id="ARBA00022723"/>
    </source>
</evidence>
<evidence type="ECO:0000256" key="6">
    <source>
        <dbReference type="ARBA" id="ARBA00022729"/>
    </source>
</evidence>
<feature type="binding site" evidence="14">
    <location>
        <position position="502"/>
    </location>
    <ligand>
        <name>Ca(2+)</name>
        <dbReference type="ChEBI" id="CHEBI:29108"/>
        <label>1</label>
    </ligand>
</feature>